<dbReference type="Pfam" id="PF00593">
    <property type="entry name" value="TonB_dep_Rec_b-barrel"/>
    <property type="match status" value="1"/>
</dbReference>
<evidence type="ECO:0000313" key="15">
    <source>
        <dbReference type="Proteomes" id="UP000588111"/>
    </source>
</evidence>
<evidence type="ECO:0000256" key="5">
    <source>
        <dbReference type="ARBA" id="ARBA00022692"/>
    </source>
</evidence>
<dbReference type="NCBIfam" id="TIGR01785">
    <property type="entry name" value="TonB-hemin"/>
    <property type="match status" value="1"/>
</dbReference>
<dbReference type="PANTHER" id="PTHR30069:SF41">
    <property type="entry name" value="HEME_HEMOPEXIN UTILIZATION PROTEIN C"/>
    <property type="match status" value="1"/>
</dbReference>
<dbReference type="GO" id="GO:0015232">
    <property type="term" value="F:heme transmembrane transporter activity"/>
    <property type="evidence" value="ECO:0007669"/>
    <property type="project" value="InterPro"/>
</dbReference>
<dbReference type="PANTHER" id="PTHR30069">
    <property type="entry name" value="TONB-DEPENDENT OUTER MEMBRANE RECEPTOR"/>
    <property type="match status" value="1"/>
</dbReference>
<gene>
    <name evidence="14" type="ORF">FHS24_001689</name>
</gene>
<evidence type="ECO:0000259" key="12">
    <source>
        <dbReference type="Pfam" id="PF00593"/>
    </source>
</evidence>
<feature type="signal peptide" evidence="11">
    <location>
        <begin position="1"/>
        <end position="31"/>
    </location>
</feature>
<dbReference type="InterPro" id="IPR011276">
    <property type="entry name" value="TonB_haem/Hb_rcpt"/>
</dbReference>
<dbReference type="Gene3D" id="2.40.170.20">
    <property type="entry name" value="TonB-dependent receptor, beta-barrel domain"/>
    <property type="match status" value="1"/>
</dbReference>
<evidence type="ECO:0000256" key="3">
    <source>
        <dbReference type="ARBA" id="ARBA00022448"/>
    </source>
</evidence>
<proteinExistence type="inferred from homology"/>
<keyword evidence="15" id="KW-1185">Reference proteome</keyword>
<evidence type="ECO:0000256" key="4">
    <source>
        <dbReference type="ARBA" id="ARBA00022452"/>
    </source>
</evidence>
<keyword evidence="11" id="KW-0732">Signal</keyword>
<dbReference type="CDD" id="cd01347">
    <property type="entry name" value="ligand_gated_channel"/>
    <property type="match status" value="1"/>
</dbReference>
<protein>
    <submittedName>
        <fullName evidence="14">Hemoglobin/transferrin/lactoferrin receptor protein</fullName>
    </submittedName>
</protein>
<keyword evidence="8 9" id="KW-0998">Cell outer membrane</keyword>
<reference evidence="14 15" key="1">
    <citation type="submission" date="2020-08" db="EMBL/GenBank/DDBJ databases">
        <title>Genomic Encyclopedia of Type Strains, Phase III (KMG-III): the genomes of soil and plant-associated and newly described type strains.</title>
        <authorList>
            <person name="Whitman W."/>
        </authorList>
    </citation>
    <scope>NUCLEOTIDE SEQUENCE [LARGE SCALE GENOMIC DNA]</scope>
    <source>
        <strain evidence="14 15">CECT 5885</strain>
    </source>
</reference>
<dbReference type="RefSeq" id="WP_183620583.1">
    <property type="nucleotide sequence ID" value="NZ_CAJHAH010000003.1"/>
</dbReference>
<dbReference type="InterPro" id="IPR036942">
    <property type="entry name" value="Beta-barrel_TonB_sf"/>
</dbReference>
<dbReference type="EMBL" id="JACHXL010000003">
    <property type="protein sequence ID" value="MBB3107172.1"/>
    <property type="molecule type" value="Genomic_DNA"/>
</dbReference>
<keyword evidence="6 10" id="KW-0798">TonB box</keyword>
<dbReference type="PROSITE" id="PS52016">
    <property type="entry name" value="TONB_DEPENDENT_REC_3"/>
    <property type="match status" value="1"/>
</dbReference>
<evidence type="ECO:0000256" key="2">
    <source>
        <dbReference type="ARBA" id="ARBA00009810"/>
    </source>
</evidence>
<evidence type="ECO:0000256" key="1">
    <source>
        <dbReference type="ARBA" id="ARBA00004571"/>
    </source>
</evidence>
<evidence type="ECO:0000256" key="10">
    <source>
        <dbReference type="RuleBase" id="RU003357"/>
    </source>
</evidence>
<dbReference type="InterPro" id="IPR000531">
    <property type="entry name" value="Beta-barrel_TonB"/>
</dbReference>
<name>A0A839TCI4_9GAMM</name>
<dbReference type="Gene3D" id="2.170.130.10">
    <property type="entry name" value="TonB-dependent receptor, plug domain"/>
    <property type="match status" value="1"/>
</dbReference>
<comment type="similarity">
    <text evidence="2 9 10">Belongs to the TonB-dependent receptor family.</text>
</comment>
<dbReference type="InterPro" id="IPR012910">
    <property type="entry name" value="Plug_dom"/>
</dbReference>
<feature type="chain" id="PRO_5032552537" evidence="11">
    <location>
        <begin position="32"/>
        <end position="702"/>
    </location>
</feature>
<keyword evidence="7 9" id="KW-0472">Membrane</keyword>
<feature type="domain" description="TonB-dependent receptor plug" evidence="13">
    <location>
        <begin position="68"/>
        <end position="155"/>
    </location>
</feature>
<comment type="subcellular location">
    <subcellularLocation>
        <location evidence="1 9">Cell outer membrane</location>
        <topology evidence="1 9">Multi-pass membrane protein</topology>
    </subcellularLocation>
</comment>
<dbReference type="Pfam" id="PF07715">
    <property type="entry name" value="Plug"/>
    <property type="match status" value="1"/>
</dbReference>
<evidence type="ECO:0000256" key="6">
    <source>
        <dbReference type="ARBA" id="ARBA00023077"/>
    </source>
</evidence>
<keyword evidence="4 9" id="KW-1134">Transmembrane beta strand</keyword>
<feature type="domain" description="TonB-dependent receptor-like beta-barrel" evidence="12">
    <location>
        <begin position="256"/>
        <end position="662"/>
    </location>
</feature>
<evidence type="ECO:0000259" key="13">
    <source>
        <dbReference type="Pfam" id="PF07715"/>
    </source>
</evidence>
<sequence length="702" mass="75892">MREVKSATFSNQLTVLSMAVSAVLWSQMAMALEELPSTTLQTITVTANSSARERVQEDGVYIEDYTPAAQANHLSDVLNVVPGVTVGGTSSVNQRVRIRGLDDTNLKVTIDGARQQGKMFYHMGDLTIDPDLLKQADVSVGNNSVTLGNDALGGAVAFKTVDAADLLKPGQKIGAKLHAGYASNNDELLTSATVFAAPTENVDLLAYYGKRDAEAGEDGEGRKIQTEDSKGENILLKVGAYVGDEHHVGASFSSTENEGRFPLRPDFPASPGVGSWNEILPHKVKRDTYGLDYTYNPVNKLIDIDSNVYQTKTRISRDTDYTVNPGYDWEAGVKTTGGKIQNTSVIDNSIVEGISGTHKLIAGVEHYKKESEMARDGTSTGTDEAKNTSVYLEDQWQMGKFSLTPGVRYDRYDSPEFVAGGKTYNNVVGGLAASYEIAPRTQLFASYTQLFNGPDLSQAIFNQNGAGTFVNNDLKAEEGDNAEVGIVSTLRGLTTDDDALQLSAKYFETNIENYIEFVRSGGSRIGLDCATGQLGGSCQGAINKDEDYKIKGVELAADYKMNNFNMGLSYAHTRSKGEDSGHSISSVTGSSSDSGDKYMVNLGYAPTDTTELGWRSTYVASVTPNTGGDDIEKPGYDVHDIFMSYSPKQVDGLKATVGVYNIFDETYASHASRIVAPRPDDGTLRTDFEPGRNVKASLTYQF</sequence>
<dbReference type="GO" id="GO:0044718">
    <property type="term" value="P:siderophore transmembrane transport"/>
    <property type="evidence" value="ECO:0007669"/>
    <property type="project" value="TreeGrafter"/>
</dbReference>
<dbReference type="SUPFAM" id="SSF56935">
    <property type="entry name" value="Porins"/>
    <property type="match status" value="1"/>
</dbReference>
<accession>A0A839TCI4</accession>
<dbReference type="AlphaFoldDB" id="A0A839TCI4"/>
<evidence type="ECO:0000256" key="11">
    <source>
        <dbReference type="SAM" id="SignalP"/>
    </source>
</evidence>
<evidence type="ECO:0000256" key="7">
    <source>
        <dbReference type="ARBA" id="ARBA00023136"/>
    </source>
</evidence>
<dbReference type="InterPro" id="IPR039426">
    <property type="entry name" value="TonB-dep_rcpt-like"/>
</dbReference>
<keyword evidence="3 9" id="KW-0813">Transport</keyword>
<keyword evidence="5 9" id="KW-0812">Transmembrane</keyword>
<dbReference type="GO" id="GO:0009279">
    <property type="term" value="C:cell outer membrane"/>
    <property type="evidence" value="ECO:0007669"/>
    <property type="project" value="UniProtKB-SubCell"/>
</dbReference>
<comment type="caution">
    <text evidence="14">The sequence shown here is derived from an EMBL/GenBank/DDBJ whole genome shotgun (WGS) entry which is preliminary data.</text>
</comment>
<evidence type="ECO:0000256" key="8">
    <source>
        <dbReference type="ARBA" id="ARBA00023237"/>
    </source>
</evidence>
<organism evidence="14 15">
    <name type="scientific">Psychrobacter luti</name>
    <dbReference type="NCBI Taxonomy" id="198481"/>
    <lineage>
        <taxon>Bacteria</taxon>
        <taxon>Pseudomonadati</taxon>
        <taxon>Pseudomonadota</taxon>
        <taxon>Gammaproteobacteria</taxon>
        <taxon>Moraxellales</taxon>
        <taxon>Moraxellaceae</taxon>
        <taxon>Psychrobacter</taxon>
    </lineage>
</organism>
<evidence type="ECO:0000256" key="9">
    <source>
        <dbReference type="PROSITE-ProRule" id="PRU01360"/>
    </source>
</evidence>
<dbReference type="Proteomes" id="UP000588111">
    <property type="component" value="Unassembled WGS sequence"/>
</dbReference>
<evidence type="ECO:0000313" key="14">
    <source>
        <dbReference type="EMBL" id="MBB3107172.1"/>
    </source>
</evidence>
<dbReference type="InterPro" id="IPR037066">
    <property type="entry name" value="Plug_dom_sf"/>
</dbReference>
<keyword evidence="14" id="KW-0675">Receptor</keyword>
<dbReference type="GO" id="GO:0015344">
    <property type="term" value="F:siderophore uptake transmembrane transporter activity"/>
    <property type="evidence" value="ECO:0007669"/>
    <property type="project" value="TreeGrafter"/>
</dbReference>